<evidence type="ECO:0000313" key="12">
    <source>
        <dbReference type="Proteomes" id="UP000002008"/>
    </source>
</evidence>
<name>A9WIQ5_CHLAA</name>
<comment type="pathway">
    <text evidence="10">Cofactor biosynthesis; adenosylcobalamin biosynthesis.</text>
</comment>
<evidence type="ECO:0000256" key="3">
    <source>
        <dbReference type="ARBA" id="ARBA00022475"/>
    </source>
</evidence>
<keyword evidence="2 10" id="KW-0813">Transport</keyword>
<evidence type="ECO:0000256" key="5">
    <source>
        <dbReference type="ARBA" id="ARBA00022692"/>
    </source>
</evidence>
<evidence type="ECO:0000256" key="9">
    <source>
        <dbReference type="ARBA" id="ARBA00023285"/>
    </source>
</evidence>
<keyword evidence="8 10" id="KW-0472">Membrane</keyword>
<feature type="transmembrane region" description="Helical" evidence="10">
    <location>
        <begin position="7"/>
        <end position="30"/>
    </location>
</feature>
<evidence type="ECO:0000256" key="7">
    <source>
        <dbReference type="ARBA" id="ARBA00023065"/>
    </source>
</evidence>
<dbReference type="InParanoid" id="A9WIQ5"/>
<dbReference type="HAMAP" id="MF_00330">
    <property type="entry name" value="CbiN"/>
    <property type="match status" value="1"/>
</dbReference>
<organism evidence="11 12">
    <name type="scientific">Chloroflexus aurantiacus (strain ATCC 29366 / DSM 635 / J-10-fl)</name>
    <dbReference type="NCBI Taxonomy" id="324602"/>
    <lineage>
        <taxon>Bacteria</taxon>
        <taxon>Bacillati</taxon>
        <taxon>Chloroflexota</taxon>
        <taxon>Chloroflexia</taxon>
        <taxon>Chloroflexales</taxon>
        <taxon>Chloroflexineae</taxon>
        <taxon>Chloroflexaceae</taxon>
        <taxon>Chloroflexus</taxon>
    </lineage>
</organism>
<dbReference type="GO" id="GO:0009236">
    <property type="term" value="P:cobalamin biosynthetic process"/>
    <property type="evidence" value="ECO:0007669"/>
    <property type="project" value="UniProtKB-UniRule"/>
</dbReference>
<dbReference type="eggNOG" id="COG1930">
    <property type="taxonomic scope" value="Bacteria"/>
</dbReference>
<keyword evidence="12" id="KW-1185">Reference proteome</keyword>
<dbReference type="STRING" id="324602.Caur_2576"/>
<keyword evidence="1 10" id="KW-0171">Cobalt transport</keyword>
<keyword evidence="7 10" id="KW-0406">Ion transport</keyword>
<keyword evidence="3 10" id="KW-1003">Cell membrane</keyword>
<dbReference type="NCBIfam" id="NF002780">
    <property type="entry name" value="PRK02898.1"/>
    <property type="match status" value="1"/>
</dbReference>
<evidence type="ECO:0000256" key="1">
    <source>
        <dbReference type="ARBA" id="ARBA00022426"/>
    </source>
</evidence>
<keyword evidence="9 10" id="KW-0170">Cobalt</keyword>
<feature type="transmembrane region" description="Helical" evidence="10">
    <location>
        <begin position="71"/>
        <end position="90"/>
    </location>
</feature>
<dbReference type="KEGG" id="cau:Caur_2576"/>
<comment type="function">
    <text evidence="10">Part of the energy-coupling factor (ECF) transporter complex CbiMNOQ involved in cobalt import.</text>
</comment>
<accession>A9WIQ5</accession>
<dbReference type="EnsemblBacteria" id="ABY35782">
    <property type="protein sequence ID" value="ABY35782"/>
    <property type="gene ID" value="Caur_2576"/>
</dbReference>
<protein>
    <recommendedName>
        <fullName evidence="10">Cobalt transport protein CbiN</fullName>
    </recommendedName>
    <alternativeName>
        <fullName evidence="10">Energy-coupling factor transporter probable substrate-capture protein CbiN</fullName>
        <shortName evidence="10">ECF transporter S component CbiN</shortName>
    </alternativeName>
</protein>
<evidence type="ECO:0000256" key="2">
    <source>
        <dbReference type="ARBA" id="ARBA00022448"/>
    </source>
</evidence>
<evidence type="ECO:0000256" key="10">
    <source>
        <dbReference type="HAMAP-Rule" id="MF_00330"/>
    </source>
</evidence>
<keyword evidence="5 10" id="KW-0812">Transmembrane</keyword>
<dbReference type="GO" id="GO:0015087">
    <property type="term" value="F:cobalt ion transmembrane transporter activity"/>
    <property type="evidence" value="ECO:0007669"/>
    <property type="project" value="UniProtKB-UniRule"/>
</dbReference>
<dbReference type="Proteomes" id="UP000002008">
    <property type="component" value="Chromosome"/>
</dbReference>
<dbReference type="RefSeq" id="WP_012258435.1">
    <property type="nucleotide sequence ID" value="NC_010175.1"/>
</dbReference>
<dbReference type="PANTHER" id="PTHR38662:SF1">
    <property type="entry name" value="COBALT TRANSPORT PROTEIN CBIN"/>
    <property type="match status" value="1"/>
</dbReference>
<comment type="subunit">
    <text evidence="10">Forms an energy-coupling factor (ECF) transporter complex composed of an ATP-binding protein (A component, CbiO), a transmembrane protein (T component, CbiQ) and 2 possible substrate-capture proteins (S components, CbiM and CbiN) of unknown stoichimetry.</text>
</comment>
<dbReference type="HOGENOM" id="CLU_136197_2_0_0"/>
<comment type="similarity">
    <text evidence="10">Belongs to the CbiN family.</text>
</comment>
<dbReference type="GO" id="GO:0005886">
    <property type="term" value="C:plasma membrane"/>
    <property type="evidence" value="ECO:0007669"/>
    <property type="project" value="UniProtKB-SubCell"/>
</dbReference>
<dbReference type="PATRIC" id="fig|324602.8.peg.2903"/>
<sequence length="100" mass="11021">MMTPKPLSWPVMIVLSLIVIGLAITPILLIRDTEFGGADAAAEVAIVEINPDYEPWFAPLFEPPGSETESLLFALQAGLGAGFIGFFFGWHHGRRRRPDR</sequence>
<evidence type="ECO:0000256" key="6">
    <source>
        <dbReference type="ARBA" id="ARBA00022989"/>
    </source>
</evidence>
<dbReference type="EMBL" id="CP000909">
    <property type="protein sequence ID" value="ABY35782.1"/>
    <property type="molecule type" value="Genomic_DNA"/>
</dbReference>
<dbReference type="Pfam" id="PF02553">
    <property type="entry name" value="CbiN"/>
    <property type="match status" value="1"/>
</dbReference>
<keyword evidence="6 10" id="KW-1133">Transmembrane helix</keyword>
<dbReference type="PANTHER" id="PTHR38662">
    <property type="entry name" value="COBALT TRANSPORT PROTEIN CBIN"/>
    <property type="match status" value="1"/>
</dbReference>
<keyword evidence="4 10" id="KW-0169">Cobalamin biosynthesis</keyword>
<gene>
    <name evidence="10" type="primary">cbiN</name>
    <name evidence="11" type="ordered locus">Caur_2576</name>
</gene>
<dbReference type="UniPathway" id="UPA00148"/>
<evidence type="ECO:0000313" key="11">
    <source>
        <dbReference type="EMBL" id="ABY35782.1"/>
    </source>
</evidence>
<proteinExistence type="inferred from homology"/>
<comment type="subcellular location">
    <subcellularLocation>
        <location evidence="10">Cell membrane</location>
        <topology evidence="10">Multi-pass membrane protein</topology>
    </subcellularLocation>
</comment>
<dbReference type="AlphaFoldDB" id="A9WIQ5"/>
<evidence type="ECO:0000256" key="4">
    <source>
        <dbReference type="ARBA" id="ARBA00022573"/>
    </source>
</evidence>
<dbReference type="InterPro" id="IPR003705">
    <property type="entry name" value="CbiN"/>
</dbReference>
<evidence type="ECO:0000256" key="8">
    <source>
        <dbReference type="ARBA" id="ARBA00023136"/>
    </source>
</evidence>
<reference evidence="12" key="1">
    <citation type="journal article" date="2011" name="BMC Genomics">
        <title>Complete genome sequence of the filamentous anoxygenic phototrophic bacterium Chloroflexus aurantiacus.</title>
        <authorList>
            <person name="Tang K.H."/>
            <person name="Barry K."/>
            <person name="Chertkov O."/>
            <person name="Dalin E."/>
            <person name="Han C.S."/>
            <person name="Hauser L.J."/>
            <person name="Honchak B.M."/>
            <person name="Karbach L.E."/>
            <person name="Land M.L."/>
            <person name="Lapidus A."/>
            <person name="Larimer F.W."/>
            <person name="Mikhailova N."/>
            <person name="Pitluck S."/>
            <person name="Pierson B.K."/>
            <person name="Blankenship R.E."/>
        </authorList>
    </citation>
    <scope>NUCLEOTIDE SEQUENCE [LARGE SCALE GENOMIC DNA]</scope>
    <source>
        <strain evidence="12">ATCC 29366 / DSM 635 / J-10-fl</strain>
    </source>
</reference>